<proteinExistence type="predicted"/>
<organism evidence="1 2">
    <name type="scientific">Pararge aegeria aegeria</name>
    <dbReference type="NCBI Taxonomy" id="348720"/>
    <lineage>
        <taxon>Eukaryota</taxon>
        <taxon>Metazoa</taxon>
        <taxon>Ecdysozoa</taxon>
        <taxon>Arthropoda</taxon>
        <taxon>Hexapoda</taxon>
        <taxon>Insecta</taxon>
        <taxon>Pterygota</taxon>
        <taxon>Neoptera</taxon>
        <taxon>Endopterygota</taxon>
        <taxon>Lepidoptera</taxon>
        <taxon>Glossata</taxon>
        <taxon>Ditrysia</taxon>
        <taxon>Papilionoidea</taxon>
        <taxon>Nymphalidae</taxon>
        <taxon>Satyrinae</taxon>
        <taxon>Satyrini</taxon>
        <taxon>Parargina</taxon>
        <taxon>Pararge</taxon>
    </lineage>
</organism>
<evidence type="ECO:0000313" key="2">
    <source>
        <dbReference type="Proteomes" id="UP000838756"/>
    </source>
</evidence>
<dbReference type="AlphaFoldDB" id="A0A8S4RCR8"/>
<accession>A0A8S4RCR8</accession>
<keyword evidence="2" id="KW-1185">Reference proteome</keyword>
<reference evidence="1" key="1">
    <citation type="submission" date="2022-03" db="EMBL/GenBank/DDBJ databases">
        <authorList>
            <person name="Lindestad O."/>
        </authorList>
    </citation>
    <scope>NUCLEOTIDE SEQUENCE</scope>
</reference>
<name>A0A8S4RCR8_9NEOP</name>
<comment type="caution">
    <text evidence="1">The sequence shown here is derived from an EMBL/GenBank/DDBJ whole genome shotgun (WGS) entry which is preliminary data.</text>
</comment>
<protein>
    <submittedName>
        <fullName evidence="1">Jg5279 protein</fullName>
    </submittedName>
</protein>
<gene>
    <name evidence="1" type="primary">jg5279</name>
    <name evidence="1" type="ORF">PAEG_LOCUS10874</name>
</gene>
<evidence type="ECO:0000313" key="1">
    <source>
        <dbReference type="EMBL" id="CAH2232651.1"/>
    </source>
</evidence>
<sequence length="135" mass="14817">MISIFTICDYDSQHSTNTIFSTDTVGQEVRLMRPLLFIVFSASARTQGYPIKVWGGLIRTVATACRLIWLIAATHRRLDRAVATLPGHDTTDPTVSPSDTSVVADAAATTEKGHRPERVTRAPLAPECRLIRHGC</sequence>
<dbReference type="Proteomes" id="UP000838756">
    <property type="component" value="Unassembled WGS sequence"/>
</dbReference>
<dbReference type="EMBL" id="CAKXAJ010024914">
    <property type="protein sequence ID" value="CAH2232651.1"/>
    <property type="molecule type" value="Genomic_DNA"/>
</dbReference>